<protein>
    <recommendedName>
        <fullName evidence="5">DUF3300 domain-containing protein</fullName>
    </recommendedName>
</protein>
<keyword evidence="2" id="KW-0732">Signal</keyword>
<feature type="compositionally biased region" description="Basic residues" evidence="1">
    <location>
        <begin position="174"/>
        <end position="195"/>
    </location>
</feature>
<dbReference type="EMBL" id="JAVDXO010000009">
    <property type="protein sequence ID" value="MDR7308110.1"/>
    <property type="molecule type" value="Genomic_DNA"/>
</dbReference>
<accession>A0ABU1ZTE9</accession>
<evidence type="ECO:0000256" key="1">
    <source>
        <dbReference type="SAM" id="MobiDB-lite"/>
    </source>
</evidence>
<feature type="signal peptide" evidence="2">
    <location>
        <begin position="1"/>
        <end position="26"/>
    </location>
</feature>
<dbReference type="RefSeq" id="WP_310344934.1">
    <property type="nucleotide sequence ID" value="NZ_JAVDXO010000009.1"/>
</dbReference>
<feature type="chain" id="PRO_5047179305" description="DUF3300 domain-containing protein" evidence="2">
    <location>
        <begin position="27"/>
        <end position="208"/>
    </location>
</feature>
<evidence type="ECO:0000313" key="3">
    <source>
        <dbReference type="EMBL" id="MDR7308110.1"/>
    </source>
</evidence>
<sequence>MKRDISKWLVTGLLGALCAVAIPASAATPAEPASSSLFTDELSERLVAEFTPWLGSRDDTEALVNTLRSGQPTRPSGAAGVGPATGALGYGEARLALKMAQSTLAQQGVAQPNTEQLRAALHGGAAETPGGVQELPGVLPLRAQGMGWAAIAERSHVPIDDLMVPPPRAPRQAHSAKHSKTKGHTAKGRASKKTSAKGTKPSAKKPRK</sequence>
<feature type="region of interest" description="Disordered" evidence="1">
    <location>
        <begin position="160"/>
        <end position="208"/>
    </location>
</feature>
<proteinExistence type="predicted"/>
<reference evidence="3 4" key="1">
    <citation type="submission" date="2023-07" db="EMBL/GenBank/DDBJ databases">
        <title>Sorghum-associated microbial communities from plants grown in Nebraska, USA.</title>
        <authorList>
            <person name="Schachtman D."/>
        </authorList>
    </citation>
    <scope>NUCLEOTIDE SEQUENCE [LARGE SCALE GENOMIC DNA]</scope>
    <source>
        <strain evidence="3 4">BE308</strain>
    </source>
</reference>
<evidence type="ECO:0000256" key="2">
    <source>
        <dbReference type="SAM" id="SignalP"/>
    </source>
</evidence>
<gene>
    <name evidence="3" type="ORF">J2X15_003419</name>
</gene>
<comment type="caution">
    <text evidence="3">The sequence shown here is derived from an EMBL/GenBank/DDBJ whole genome shotgun (WGS) entry which is preliminary data.</text>
</comment>
<keyword evidence="4" id="KW-1185">Reference proteome</keyword>
<dbReference type="Proteomes" id="UP001268089">
    <property type="component" value="Unassembled WGS sequence"/>
</dbReference>
<organism evidence="3 4">
    <name type="scientific">Rhodoferax saidenbachensis</name>
    <dbReference type="NCBI Taxonomy" id="1484693"/>
    <lineage>
        <taxon>Bacteria</taxon>
        <taxon>Pseudomonadati</taxon>
        <taxon>Pseudomonadota</taxon>
        <taxon>Betaproteobacteria</taxon>
        <taxon>Burkholderiales</taxon>
        <taxon>Comamonadaceae</taxon>
        <taxon>Rhodoferax</taxon>
    </lineage>
</organism>
<name>A0ABU1ZTE9_9BURK</name>
<evidence type="ECO:0008006" key="5">
    <source>
        <dbReference type="Google" id="ProtNLM"/>
    </source>
</evidence>
<evidence type="ECO:0000313" key="4">
    <source>
        <dbReference type="Proteomes" id="UP001268089"/>
    </source>
</evidence>